<dbReference type="Pfam" id="PF00072">
    <property type="entry name" value="Response_reg"/>
    <property type="match status" value="1"/>
</dbReference>
<reference evidence="4 5" key="1">
    <citation type="submission" date="2020-08" db="EMBL/GenBank/DDBJ databases">
        <title>Genomic Encyclopedia of Type Strains, Phase IV (KMG-V): Genome sequencing to study the core and pangenomes of soil and plant-associated prokaryotes.</title>
        <authorList>
            <person name="Whitman W."/>
        </authorList>
    </citation>
    <scope>NUCLEOTIDE SEQUENCE [LARGE SCALE GENOMIC DNA]</scope>
    <source>
        <strain evidence="4 5">M8US30</strain>
    </source>
</reference>
<dbReference type="InterPro" id="IPR011006">
    <property type="entry name" value="CheY-like_superfamily"/>
</dbReference>
<dbReference type="CDD" id="cd00156">
    <property type="entry name" value="REC"/>
    <property type="match status" value="1"/>
</dbReference>
<feature type="modified residue" description="4-aspartylphosphate" evidence="2">
    <location>
        <position position="59"/>
    </location>
</feature>
<evidence type="ECO:0000256" key="1">
    <source>
        <dbReference type="ARBA" id="ARBA00022553"/>
    </source>
</evidence>
<evidence type="ECO:0000256" key="2">
    <source>
        <dbReference type="PROSITE-ProRule" id="PRU00169"/>
    </source>
</evidence>
<feature type="domain" description="Response regulatory" evidence="3">
    <location>
        <begin position="10"/>
        <end position="125"/>
    </location>
</feature>
<dbReference type="Gene3D" id="3.40.50.2300">
    <property type="match status" value="1"/>
</dbReference>
<protein>
    <submittedName>
        <fullName evidence="4">DNA-binding NtrC family response regulator</fullName>
    </submittedName>
</protein>
<sequence length="125" mass="13796">MENPFETQPSIFVVDDEEEIAKMFAVVLQMNLFNAVPYFDPLAALEAAKISPPDYLLTDVMMPGLNGVELAMAVRAIAPECKMLIFSGQDSSGTMTKIANEQGYDFTLVLKPIHPTKMVELIRGL</sequence>
<dbReference type="AlphaFoldDB" id="A0A7W8JAA6"/>
<dbReference type="Proteomes" id="UP000569092">
    <property type="component" value="Unassembled WGS sequence"/>
</dbReference>
<dbReference type="SUPFAM" id="SSF52172">
    <property type="entry name" value="CheY-like"/>
    <property type="match status" value="1"/>
</dbReference>
<organism evidence="4 5">
    <name type="scientific">Tunturiibacter lichenicola</name>
    <dbReference type="NCBI Taxonomy" id="2051959"/>
    <lineage>
        <taxon>Bacteria</taxon>
        <taxon>Pseudomonadati</taxon>
        <taxon>Acidobacteriota</taxon>
        <taxon>Terriglobia</taxon>
        <taxon>Terriglobales</taxon>
        <taxon>Acidobacteriaceae</taxon>
        <taxon>Tunturiibacter</taxon>
    </lineage>
</organism>
<dbReference type="InterPro" id="IPR050595">
    <property type="entry name" value="Bact_response_regulator"/>
</dbReference>
<dbReference type="SMART" id="SM00448">
    <property type="entry name" value="REC"/>
    <property type="match status" value="1"/>
</dbReference>
<name>A0A7W8JAA6_9BACT</name>
<keyword evidence="4" id="KW-0238">DNA-binding</keyword>
<dbReference type="PANTHER" id="PTHR44591:SF3">
    <property type="entry name" value="RESPONSE REGULATORY DOMAIN-CONTAINING PROTEIN"/>
    <property type="match status" value="1"/>
</dbReference>
<dbReference type="GO" id="GO:0003677">
    <property type="term" value="F:DNA binding"/>
    <property type="evidence" value="ECO:0007669"/>
    <property type="project" value="UniProtKB-KW"/>
</dbReference>
<dbReference type="PROSITE" id="PS50110">
    <property type="entry name" value="RESPONSE_REGULATORY"/>
    <property type="match status" value="1"/>
</dbReference>
<dbReference type="PANTHER" id="PTHR44591">
    <property type="entry name" value="STRESS RESPONSE REGULATOR PROTEIN 1"/>
    <property type="match status" value="1"/>
</dbReference>
<evidence type="ECO:0000313" key="4">
    <source>
        <dbReference type="EMBL" id="MBB5344376.1"/>
    </source>
</evidence>
<dbReference type="InterPro" id="IPR001789">
    <property type="entry name" value="Sig_transdc_resp-reg_receiver"/>
</dbReference>
<dbReference type="GO" id="GO:0000160">
    <property type="term" value="P:phosphorelay signal transduction system"/>
    <property type="evidence" value="ECO:0007669"/>
    <property type="project" value="InterPro"/>
</dbReference>
<evidence type="ECO:0000259" key="3">
    <source>
        <dbReference type="PROSITE" id="PS50110"/>
    </source>
</evidence>
<proteinExistence type="predicted"/>
<keyword evidence="1 2" id="KW-0597">Phosphoprotein</keyword>
<comment type="caution">
    <text evidence="4">The sequence shown here is derived from an EMBL/GenBank/DDBJ whole genome shotgun (WGS) entry which is preliminary data.</text>
</comment>
<accession>A0A7W8JAA6</accession>
<evidence type="ECO:0000313" key="5">
    <source>
        <dbReference type="Proteomes" id="UP000569092"/>
    </source>
</evidence>
<dbReference type="EMBL" id="JACHDZ010000003">
    <property type="protein sequence ID" value="MBB5344376.1"/>
    <property type="molecule type" value="Genomic_DNA"/>
</dbReference>
<gene>
    <name evidence="4" type="ORF">HDF10_002355</name>
</gene>